<dbReference type="Gene3D" id="2.40.30.10">
    <property type="entry name" value="Translation factors"/>
    <property type="match status" value="1"/>
</dbReference>
<sequence length="127" mass="15160">MSEFLPYETSFARKPNFRVRYRLYSYEEGGRYNPALQHYRCDFHYKNDGKFKHSLYMIWPEFEDENGRILDGTEFVPTSGTATMWIVSKDFIPYHKEYLKIGTIGYFHEGNTKVGECEVIELIEFKV</sequence>
<dbReference type="RefSeq" id="WP_188938899.1">
    <property type="nucleotide sequence ID" value="NZ_BMIA01000006.1"/>
</dbReference>
<evidence type="ECO:0000313" key="2">
    <source>
        <dbReference type="Proteomes" id="UP000600214"/>
    </source>
</evidence>
<comment type="caution">
    <text evidence="1">The sequence shown here is derived from an EMBL/GenBank/DDBJ whole genome shotgun (WGS) entry which is preliminary data.</text>
</comment>
<evidence type="ECO:0000313" key="1">
    <source>
        <dbReference type="EMBL" id="GGH53399.1"/>
    </source>
</evidence>
<accession>A0ABQ1Z813</accession>
<reference evidence="2" key="1">
    <citation type="journal article" date="2019" name="Int. J. Syst. Evol. Microbiol.">
        <title>The Global Catalogue of Microorganisms (GCM) 10K type strain sequencing project: providing services to taxonomists for standard genome sequencing and annotation.</title>
        <authorList>
            <consortium name="The Broad Institute Genomics Platform"/>
            <consortium name="The Broad Institute Genome Sequencing Center for Infectious Disease"/>
            <person name="Wu L."/>
            <person name="Ma J."/>
        </authorList>
    </citation>
    <scope>NUCLEOTIDE SEQUENCE [LARGE SCALE GENOMIC DNA]</scope>
    <source>
        <strain evidence="2">CGMCC 1.15288</strain>
    </source>
</reference>
<gene>
    <name evidence="1" type="ORF">GCM10007423_58830</name>
</gene>
<dbReference type="EMBL" id="BMIA01000006">
    <property type="protein sequence ID" value="GGH53399.1"/>
    <property type="molecule type" value="Genomic_DNA"/>
</dbReference>
<name>A0ABQ1Z813_9BACT</name>
<keyword evidence="2" id="KW-1185">Reference proteome</keyword>
<proteinExistence type="predicted"/>
<protein>
    <submittedName>
        <fullName evidence="1">Uncharacterized protein</fullName>
    </submittedName>
</protein>
<dbReference type="Proteomes" id="UP000600214">
    <property type="component" value="Unassembled WGS sequence"/>
</dbReference>
<organism evidence="1 2">
    <name type="scientific">Dyadobacter endophyticus</name>
    <dbReference type="NCBI Taxonomy" id="1749036"/>
    <lineage>
        <taxon>Bacteria</taxon>
        <taxon>Pseudomonadati</taxon>
        <taxon>Bacteroidota</taxon>
        <taxon>Cytophagia</taxon>
        <taxon>Cytophagales</taxon>
        <taxon>Spirosomataceae</taxon>
        <taxon>Dyadobacter</taxon>
    </lineage>
</organism>